<accession>A0A2Y9B7D1</accession>
<proteinExistence type="inferred from homology"/>
<gene>
    <name evidence="9" type="ORF">A8806_101229</name>
</gene>
<keyword evidence="6 7" id="KW-0472">Membrane</keyword>
<dbReference type="PROSITE" id="PS50928">
    <property type="entry name" value="ABC_TM1"/>
    <property type="match status" value="1"/>
</dbReference>
<feature type="transmembrane region" description="Helical" evidence="7">
    <location>
        <begin position="243"/>
        <end position="264"/>
    </location>
</feature>
<dbReference type="OrthoDB" id="42677at2"/>
<feature type="domain" description="ABC transmembrane type-1" evidence="8">
    <location>
        <begin position="73"/>
        <end position="264"/>
    </location>
</feature>
<dbReference type="GO" id="GO:0055085">
    <property type="term" value="P:transmembrane transport"/>
    <property type="evidence" value="ECO:0007669"/>
    <property type="project" value="InterPro"/>
</dbReference>
<evidence type="ECO:0000256" key="5">
    <source>
        <dbReference type="ARBA" id="ARBA00022989"/>
    </source>
</evidence>
<evidence type="ECO:0000313" key="9">
    <source>
        <dbReference type="EMBL" id="PWJ31942.1"/>
    </source>
</evidence>
<dbReference type="SUPFAM" id="SSF161098">
    <property type="entry name" value="MetI-like"/>
    <property type="match status" value="1"/>
</dbReference>
<dbReference type="Gene3D" id="1.10.3720.10">
    <property type="entry name" value="MetI-like"/>
    <property type="match status" value="1"/>
</dbReference>
<feature type="transmembrane region" description="Helical" evidence="7">
    <location>
        <begin position="185"/>
        <end position="207"/>
    </location>
</feature>
<comment type="caution">
    <text evidence="9">The sequence shown here is derived from an EMBL/GenBank/DDBJ whole genome shotgun (WGS) entry which is preliminary data.</text>
</comment>
<feature type="transmembrane region" description="Helical" evidence="7">
    <location>
        <begin position="12"/>
        <end position="34"/>
    </location>
</feature>
<evidence type="ECO:0000256" key="2">
    <source>
        <dbReference type="ARBA" id="ARBA00022448"/>
    </source>
</evidence>
<evidence type="ECO:0000256" key="6">
    <source>
        <dbReference type="ARBA" id="ARBA00023136"/>
    </source>
</evidence>
<evidence type="ECO:0000256" key="1">
    <source>
        <dbReference type="ARBA" id="ARBA00004651"/>
    </source>
</evidence>
<evidence type="ECO:0000259" key="8">
    <source>
        <dbReference type="PROSITE" id="PS50928"/>
    </source>
</evidence>
<feature type="transmembrane region" description="Helical" evidence="7">
    <location>
        <begin position="110"/>
        <end position="130"/>
    </location>
</feature>
<comment type="similarity">
    <text evidence="7">Belongs to the binding-protein-dependent transport system permease family.</text>
</comment>
<dbReference type="CDD" id="cd06261">
    <property type="entry name" value="TM_PBP2"/>
    <property type="match status" value="1"/>
</dbReference>
<dbReference type="Pfam" id="PF00528">
    <property type="entry name" value="BPD_transp_1"/>
    <property type="match status" value="1"/>
</dbReference>
<dbReference type="PROSITE" id="PS51257">
    <property type="entry name" value="PROKAR_LIPOPROTEIN"/>
    <property type="match status" value="1"/>
</dbReference>
<keyword evidence="4 7" id="KW-0812">Transmembrane</keyword>
<keyword evidence="10" id="KW-1185">Reference proteome</keyword>
<dbReference type="RefSeq" id="WP_109729320.1">
    <property type="nucleotide sequence ID" value="NZ_BAAACK010000007.1"/>
</dbReference>
<sequence length="279" mass="31501">MTIKNTLQGMFKFVVNAVLLLFSASCIFPILWMVNSALKTSNEFMQNSMSLTTHPYFQNFIDAVQSSGFLECFLNSAILGFINVVLTVICALVAGFFISRYNFRFKKAVYLLFVSGMVIPMLSLLIPVFLQFKALGMLDHRWTLILPYLAFSLPFAVMLTENYIRTIPVELDEAAYMEGCSTFKLLTKIIFPMCSPITAIIVITSFMNAWNEFPFSLVLINDKSLRTISIAIRMFNSEHAINYPLYMAALLVSILPILIIYLIFSKQIMKGMTVGAVKG</sequence>
<keyword evidence="2 7" id="KW-0813">Transport</keyword>
<name>A0A2Y9B7D1_9FIRM</name>
<keyword evidence="3" id="KW-1003">Cell membrane</keyword>
<protein>
    <submittedName>
        <fullName evidence="9">Carbohydrate ABC transporter membrane protein 2 (CUT1 family)</fullName>
    </submittedName>
</protein>
<comment type="subcellular location">
    <subcellularLocation>
        <location evidence="1 7">Cell membrane</location>
        <topology evidence="1 7">Multi-pass membrane protein</topology>
    </subcellularLocation>
</comment>
<evidence type="ECO:0000256" key="4">
    <source>
        <dbReference type="ARBA" id="ARBA00022692"/>
    </source>
</evidence>
<dbReference type="GO" id="GO:0005886">
    <property type="term" value="C:plasma membrane"/>
    <property type="evidence" value="ECO:0007669"/>
    <property type="project" value="UniProtKB-SubCell"/>
</dbReference>
<dbReference type="PANTHER" id="PTHR43744:SF12">
    <property type="entry name" value="ABC TRANSPORTER PERMEASE PROTEIN MG189-RELATED"/>
    <property type="match status" value="1"/>
</dbReference>
<organism evidence="9 10">
    <name type="scientific">Faecalicatena orotica</name>
    <dbReference type="NCBI Taxonomy" id="1544"/>
    <lineage>
        <taxon>Bacteria</taxon>
        <taxon>Bacillati</taxon>
        <taxon>Bacillota</taxon>
        <taxon>Clostridia</taxon>
        <taxon>Lachnospirales</taxon>
        <taxon>Lachnospiraceae</taxon>
        <taxon>Faecalicatena</taxon>
    </lineage>
</organism>
<evidence type="ECO:0000256" key="3">
    <source>
        <dbReference type="ARBA" id="ARBA00022475"/>
    </source>
</evidence>
<feature type="transmembrane region" description="Helical" evidence="7">
    <location>
        <begin position="142"/>
        <end position="164"/>
    </location>
</feature>
<dbReference type="PANTHER" id="PTHR43744">
    <property type="entry name" value="ABC TRANSPORTER PERMEASE PROTEIN MG189-RELATED-RELATED"/>
    <property type="match status" value="1"/>
</dbReference>
<evidence type="ECO:0000313" key="10">
    <source>
        <dbReference type="Proteomes" id="UP000245845"/>
    </source>
</evidence>
<keyword evidence="5 7" id="KW-1133">Transmembrane helix</keyword>
<dbReference type="InterPro" id="IPR000515">
    <property type="entry name" value="MetI-like"/>
</dbReference>
<dbReference type="Proteomes" id="UP000245845">
    <property type="component" value="Unassembled WGS sequence"/>
</dbReference>
<dbReference type="InterPro" id="IPR035906">
    <property type="entry name" value="MetI-like_sf"/>
</dbReference>
<reference evidence="9 10" key="1">
    <citation type="submission" date="2018-05" db="EMBL/GenBank/DDBJ databases">
        <title>The Hungate 1000. A catalogue of reference genomes from the rumen microbiome.</title>
        <authorList>
            <person name="Kelly W."/>
        </authorList>
    </citation>
    <scope>NUCLEOTIDE SEQUENCE [LARGE SCALE GENOMIC DNA]</scope>
    <source>
        <strain evidence="9 10">NLAE-zl-C242</strain>
    </source>
</reference>
<dbReference type="EMBL" id="QGDL01000001">
    <property type="protein sequence ID" value="PWJ31942.1"/>
    <property type="molecule type" value="Genomic_DNA"/>
</dbReference>
<evidence type="ECO:0000256" key="7">
    <source>
        <dbReference type="RuleBase" id="RU363032"/>
    </source>
</evidence>
<feature type="transmembrane region" description="Helical" evidence="7">
    <location>
        <begin position="77"/>
        <end position="98"/>
    </location>
</feature>
<dbReference type="AlphaFoldDB" id="A0A2Y9B7D1"/>